<evidence type="ECO:0000256" key="1">
    <source>
        <dbReference type="ARBA" id="ARBA00004141"/>
    </source>
</evidence>
<evidence type="ECO:0000256" key="2">
    <source>
        <dbReference type="ARBA" id="ARBA00022692"/>
    </source>
</evidence>
<feature type="transmembrane region" description="Helical" evidence="5">
    <location>
        <begin position="74"/>
        <end position="95"/>
    </location>
</feature>
<gene>
    <name evidence="7" type="ORF">MPSI1_004062</name>
</gene>
<dbReference type="PANTHER" id="PTHR23502:SF23">
    <property type="entry name" value="FLUCONAZOLE RESISTANCE PROTEIN 1"/>
    <property type="match status" value="1"/>
</dbReference>
<name>A0AAF0FDJ0_9BASI</name>
<sequence length="433" mass="48606">MAFMLKETAFGTLLNFSSGGKLLKTEAQRRDEFSLTQGIEHVKDTKEVIVTWYGDDDPECPYNWPTWYKCWVTLLLYIMTLSVYMGSSVVSPAIIDISEDLQVSRVTAALSMSLFVWGYGFGPMVLSPITEISWVGRNGPYIVGLGLFTILQIPTALVNNAAGLLILRFLAGFFGSPVLATGAASIGDLWRMDGGFMNALAFWNWGASGGPTVGPMLVSFAVSKLGWRWSIWPLLCLNGLNWMLLFFALPETSSSAILTRRAKQIRKQTGDPKYRSAAEIKDGELEVTSLLYETLCRPIQLTLTEPVLLCSNLYIAYVYGIVYCFFEAYPMALQERHGFSLGPLGVAYVSGFVGSGTAFGLYCIYNTKLVLPRFREGRWKPEYRMEPAFSILVWMDEFWRGTLDFVCDSIFWEYHVGVPSFARILGVFRREFS</sequence>
<dbReference type="InterPro" id="IPR020846">
    <property type="entry name" value="MFS_dom"/>
</dbReference>
<dbReference type="GO" id="GO:1990961">
    <property type="term" value="P:xenobiotic detoxification by transmembrane export across the plasma membrane"/>
    <property type="evidence" value="ECO:0007669"/>
    <property type="project" value="TreeGrafter"/>
</dbReference>
<dbReference type="SUPFAM" id="SSF103473">
    <property type="entry name" value="MFS general substrate transporter"/>
    <property type="match status" value="1"/>
</dbReference>
<feature type="transmembrane region" description="Helical" evidence="5">
    <location>
        <begin position="165"/>
        <end position="190"/>
    </location>
</feature>
<dbReference type="AlphaFoldDB" id="A0AAF0FDJ0"/>
<feature type="transmembrane region" description="Helical" evidence="5">
    <location>
        <begin position="141"/>
        <end position="159"/>
    </location>
</feature>
<keyword evidence="4 5" id="KW-0472">Membrane</keyword>
<feature type="transmembrane region" description="Helical" evidence="5">
    <location>
        <begin position="307"/>
        <end position="326"/>
    </location>
</feature>
<evidence type="ECO:0000313" key="8">
    <source>
        <dbReference type="Proteomes" id="UP001214628"/>
    </source>
</evidence>
<dbReference type="PROSITE" id="PS50850">
    <property type="entry name" value="MFS"/>
    <property type="match status" value="1"/>
</dbReference>
<proteinExistence type="predicted"/>
<feature type="transmembrane region" description="Helical" evidence="5">
    <location>
        <begin position="346"/>
        <end position="365"/>
    </location>
</feature>
<accession>A0AAF0FDJ0</accession>
<organism evidence="7 8">
    <name type="scientific">Malassezia psittaci</name>
    <dbReference type="NCBI Taxonomy" id="1821823"/>
    <lineage>
        <taxon>Eukaryota</taxon>
        <taxon>Fungi</taxon>
        <taxon>Dikarya</taxon>
        <taxon>Basidiomycota</taxon>
        <taxon>Ustilaginomycotina</taxon>
        <taxon>Malasseziomycetes</taxon>
        <taxon>Malasseziales</taxon>
        <taxon>Malasseziaceae</taxon>
        <taxon>Malassezia</taxon>
    </lineage>
</organism>
<dbReference type="GO" id="GO:0015244">
    <property type="term" value="F:fluconazole transmembrane transporter activity"/>
    <property type="evidence" value="ECO:0007669"/>
    <property type="project" value="TreeGrafter"/>
</dbReference>
<keyword evidence="8" id="KW-1185">Reference proteome</keyword>
<dbReference type="Proteomes" id="UP001214628">
    <property type="component" value="Chromosome 8"/>
</dbReference>
<evidence type="ECO:0000256" key="5">
    <source>
        <dbReference type="SAM" id="Phobius"/>
    </source>
</evidence>
<protein>
    <recommendedName>
        <fullName evidence="6">Major facilitator superfamily (MFS) profile domain-containing protein</fullName>
    </recommendedName>
</protein>
<dbReference type="EMBL" id="CP118382">
    <property type="protein sequence ID" value="WFD45380.1"/>
    <property type="molecule type" value="Genomic_DNA"/>
</dbReference>
<feature type="transmembrane region" description="Helical" evidence="5">
    <location>
        <begin position="202"/>
        <end position="223"/>
    </location>
</feature>
<dbReference type="InterPro" id="IPR036259">
    <property type="entry name" value="MFS_trans_sf"/>
</dbReference>
<evidence type="ECO:0000259" key="6">
    <source>
        <dbReference type="PROSITE" id="PS50850"/>
    </source>
</evidence>
<reference evidence="7" key="1">
    <citation type="submission" date="2023-02" db="EMBL/GenBank/DDBJ databases">
        <title>Mating type loci evolution in Malassezia.</title>
        <authorList>
            <person name="Coelho M.A."/>
        </authorList>
    </citation>
    <scope>NUCLEOTIDE SEQUENCE</scope>
    <source>
        <strain evidence="7">CBS 14136</strain>
    </source>
</reference>
<feature type="domain" description="Major facilitator superfamily (MFS) profile" evidence="6">
    <location>
        <begin position="72"/>
        <end position="433"/>
    </location>
</feature>
<evidence type="ECO:0000256" key="4">
    <source>
        <dbReference type="ARBA" id="ARBA00023136"/>
    </source>
</evidence>
<feature type="transmembrane region" description="Helical" evidence="5">
    <location>
        <begin position="229"/>
        <end position="249"/>
    </location>
</feature>
<keyword evidence="2 5" id="KW-0812">Transmembrane</keyword>
<keyword evidence="3 5" id="KW-1133">Transmembrane helix</keyword>
<feature type="transmembrane region" description="Helical" evidence="5">
    <location>
        <begin position="107"/>
        <end position="129"/>
    </location>
</feature>
<dbReference type="Gene3D" id="1.20.1250.20">
    <property type="entry name" value="MFS general substrate transporter like domains"/>
    <property type="match status" value="1"/>
</dbReference>
<evidence type="ECO:0000256" key="3">
    <source>
        <dbReference type="ARBA" id="ARBA00022989"/>
    </source>
</evidence>
<dbReference type="PANTHER" id="PTHR23502">
    <property type="entry name" value="MAJOR FACILITATOR SUPERFAMILY"/>
    <property type="match status" value="1"/>
</dbReference>
<comment type="subcellular location">
    <subcellularLocation>
        <location evidence="1">Membrane</location>
        <topology evidence="1">Multi-pass membrane protein</topology>
    </subcellularLocation>
</comment>
<dbReference type="Pfam" id="PF07690">
    <property type="entry name" value="MFS_1"/>
    <property type="match status" value="1"/>
</dbReference>
<dbReference type="InterPro" id="IPR011701">
    <property type="entry name" value="MFS"/>
</dbReference>
<dbReference type="GO" id="GO:0005886">
    <property type="term" value="C:plasma membrane"/>
    <property type="evidence" value="ECO:0007669"/>
    <property type="project" value="TreeGrafter"/>
</dbReference>
<evidence type="ECO:0000313" key="7">
    <source>
        <dbReference type="EMBL" id="WFD45380.1"/>
    </source>
</evidence>